<comment type="caution">
    <text evidence="7">The sequence shown here is derived from an EMBL/GenBank/DDBJ whole genome shotgun (WGS) entry which is preliminary data.</text>
</comment>
<dbReference type="Gramene" id="Vitis19g01693.t01">
    <property type="protein sequence ID" value="Vitis19g01693.t01.CDS"/>
    <property type="gene ID" value="Vitis19g01693"/>
</dbReference>
<dbReference type="OrthoDB" id="2342932at2759"/>
<dbReference type="GO" id="GO:0016567">
    <property type="term" value="P:protein ubiquitination"/>
    <property type="evidence" value="ECO:0007669"/>
    <property type="project" value="UniProtKB-UniRule"/>
</dbReference>
<dbReference type="InterPro" id="IPR036296">
    <property type="entry name" value="SKP1-like_dim_sf"/>
</dbReference>
<dbReference type="AlphaFoldDB" id="A0A438HZ13"/>
<protein>
    <recommendedName>
        <fullName evidence="4">SKP1-like protein</fullName>
    </recommendedName>
</protein>
<dbReference type="PIRSF" id="PIRSF028729">
    <property type="entry name" value="E3_ubiquit_lig_SCF_Skp"/>
    <property type="match status" value="1"/>
</dbReference>
<comment type="function">
    <text evidence="4">Involved in ubiquitination and subsequent proteasomal degradation of target proteins. Together with CUL1, RBX1 and a F-box protein, it forms a SCF E3 ubiquitin ligase complex. The functional specificity of this complex depends on the type of F-box protein. In the SCF complex, it serves as an adapter that links the F-box protein to CUL1.</text>
</comment>
<dbReference type="PANTHER" id="PTHR11165">
    <property type="entry name" value="SKP1"/>
    <property type="match status" value="1"/>
</dbReference>
<dbReference type="SMART" id="SM00512">
    <property type="entry name" value="Skp1"/>
    <property type="match status" value="1"/>
</dbReference>
<keyword evidence="3 4" id="KW-0833">Ubl conjugation pathway</keyword>
<sequence length="157" mass="17523">MTKIVTLKSSDGQTFAVDEAVALKSSTIKNILEDTGAVENNAVSVPSVDGKTLAKVIENCNKHAKEPSGLDEKAEVDEMEKWDAEFVYLLDREFFFDVALGAYFLNIRGLIDLTCGKIADMTRGKTVEQMREILNLENDFTVEEEAEIRRKKKCLGI</sequence>
<dbReference type="GO" id="GO:0006511">
    <property type="term" value="P:ubiquitin-dependent protein catabolic process"/>
    <property type="evidence" value="ECO:0007669"/>
    <property type="project" value="InterPro"/>
</dbReference>
<proteinExistence type="inferred from homology"/>
<dbReference type="Pfam" id="PF03931">
    <property type="entry name" value="Skp1_POZ"/>
    <property type="match status" value="1"/>
</dbReference>
<name>A0A438HZ13_VITVI</name>
<gene>
    <name evidence="7" type="primary">ASK4_6</name>
    <name evidence="7" type="ORF">CK203_036392</name>
</gene>
<dbReference type="Proteomes" id="UP000288805">
    <property type="component" value="Unassembled WGS sequence"/>
</dbReference>
<accession>A0A438HZ13</accession>
<evidence type="ECO:0000313" key="8">
    <source>
        <dbReference type="Proteomes" id="UP000288805"/>
    </source>
</evidence>
<dbReference type="Pfam" id="PF01466">
    <property type="entry name" value="Skp1"/>
    <property type="match status" value="1"/>
</dbReference>
<organism evidence="7 8">
    <name type="scientific">Vitis vinifera</name>
    <name type="common">Grape</name>
    <dbReference type="NCBI Taxonomy" id="29760"/>
    <lineage>
        <taxon>Eukaryota</taxon>
        <taxon>Viridiplantae</taxon>
        <taxon>Streptophyta</taxon>
        <taxon>Embryophyta</taxon>
        <taxon>Tracheophyta</taxon>
        <taxon>Spermatophyta</taxon>
        <taxon>Magnoliopsida</taxon>
        <taxon>eudicotyledons</taxon>
        <taxon>Gunneridae</taxon>
        <taxon>Pentapetalae</taxon>
        <taxon>rosids</taxon>
        <taxon>Vitales</taxon>
        <taxon>Vitaceae</taxon>
        <taxon>Viteae</taxon>
        <taxon>Vitis</taxon>
    </lineage>
</organism>
<dbReference type="InterPro" id="IPR001232">
    <property type="entry name" value="SKP1-like"/>
</dbReference>
<dbReference type="InterPro" id="IPR016897">
    <property type="entry name" value="SKP1"/>
</dbReference>
<dbReference type="SUPFAM" id="SSF54695">
    <property type="entry name" value="POZ domain"/>
    <property type="match status" value="1"/>
</dbReference>
<dbReference type="CDD" id="cd18322">
    <property type="entry name" value="BTB_POZ_SKP1"/>
    <property type="match status" value="1"/>
</dbReference>
<dbReference type="EMBL" id="QGNW01000162">
    <property type="protein sequence ID" value="RVW89620.1"/>
    <property type="molecule type" value="Genomic_DNA"/>
</dbReference>
<comment type="similarity">
    <text evidence="2 4">Belongs to the SKP1 family.</text>
</comment>
<dbReference type="UniPathway" id="UPA00143"/>
<comment type="subunit">
    <text evidence="4">Part of a SCF (SKP1-cullin-F-box) protein ligase complex.</text>
</comment>
<dbReference type="InterPro" id="IPR016072">
    <property type="entry name" value="Skp1_comp_dimer"/>
</dbReference>
<dbReference type="InterPro" id="IPR016073">
    <property type="entry name" value="Skp1_comp_POZ"/>
</dbReference>
<dbReference type="InterPro" id="IPR011333">
    <property type="entry name" value="SKP1/BTB/POZ_sf"/>
</dbReference>
<evidence type="ECO:0000259" key="5">
    <source>
        <dbReference type="Pfam" id="PF01466"/>
    </source>
</evidence>
<feature type="domain" description="SKP1 component dimerisation" evidence="5">
    <location>
        <begin position="109"/>
        <end position="153"/>
    </location>
</feature>
<feature type="domain" description="SKP1 component POZ" evidence="6">
    <location>
        <begin position="4"/>
        <end position="64"/>
    </location>
</feature>
<dbReference type="FunFam" id="3.30.710.10:FF:000026">
    <property type="entry name" value="E3 ubiquitin ligase complex SCF subunit"/>
    <property type="match status" value="1"/>
</dbReference>
<dbReference type="GO" id="GO:0009867">
    <property type="term" value="P:jasmonic acid mediated signaling pathway"/>
    <property type="evidence" value="ECO:0007669"/>
    <property type="project" value="UniProtKB-ARBA"/>
</dbReference>
<reference evidence="7 8" key="1">
    <citation type="journal article" date="2018" name="PLoS Genet.">
        <title>Population sequencing reveals clonal diversity and ancestral inbreeding in the grapevine cultivar Chardonnay.</title>
        <authorList>
            <person name="Roach M.J."/>
            <person name="Johnson D.L."/>
            <person name="Bohlmann J."/>
            <person name="van Vuuren H.J."/>
            <person name="Jones S.J."/>
            <person name="Pretorius I.S."/>
            <person name="Schmidt S.A."/>
            <person name="Borneman A.R."/>
        </authorList>
    </citation>
    <scope>NUCLEOTIDE SEQUENCE [LARGE SCALE GENOMIC DNA]</scope>
    <source>
        <strain evidence="8">cv. Chardonnay</strain>
        <tissue evidence="7">Leaf</tissue>
    </source>
</reference>
<evidence type="ECO:0000259" key="6">
    <source>
        <dbReference type="Pfam" id="PF03931"/>
    </source>
</evidence>
<dbReference type="KEGG" id="vvi:100266734"/>
<evidence type="ECO:0000313" key="7">
    <source>
        <dbReference type="EMBL" id="RVW89620.1"/>
    </source>
</evidence>
<evidence type="ECO:0000256" key="1">
    <source>
        <dbReference type="ARBA" id="ARBA00004906"/>
    </source>
</evidence>
<dbReference type="SUPFAM" id="SSF81382">
    <property type="entry name" value="Skp1 dimerisation domain-like"/>
    <property type="match status" value="1"/>
</dbReference>
<comment type="pathway">
    <text evidence="1 4">Protein modification; protein ubiquitination.</text>
</comment>
<evidence type="ECO:0000256" key="3">
    <source>
        <dbReference type="ARBA" id="ARBA00022786"/>
    </source>
</evidence>
<evidence type="ECO:0000256" key="4">
    <source>
        <dbReference type="PIRNR" id="PIRNR028729"/>
    </source>
</evidence>
<evidence type="ECO:0000256" key="2">
    <source>
        <dbReference type="ARBA" id="ARBA00009993"/>
    </source>
</evidence>
<dbReference type="Gene3D" id="3.30.710.10">
    <property type="entry name" value="Potassium Channel Kv1.1, Chain A"/>
    <property type="match status" value="1"/>
</dbReference>
<dbReference type="SMR" id="A0A438HZ13"/>